<organism evidence="1 2">
    <name type="scientific">Fusarium oligoseptatum</name>
    <dbReference type="NCBI Taxonomy" id="2604345"/>
    <lineage>
        <taxon>Eukaryota</taxon>
        <taxon>Fungi</taxon>
        <taxon>Dikarya</taxon>
        <taxon>Ascomycota</taxon>
        <taxon>Pezizomycotina</taxon>
        <taxon>Sordariomycetes</taxon>
        <taxon>Hypocreomycetidae</taxon>
        <taxon>Hypocreales</taxon>
        <taxon>Nectriaceae</taxon>
        <taxon>Fusarium</taxon>
        <taxon>Fusarium solani species complex</taxon>
    </lineage>
</organism>
<proteinExistence type="predicted"/>
<comment type="caution">
    <text evidence="1">The sequence shown here is derived from an EMBL/GenBank/DDBJ whole genome shotgun (WGS) entry which is preliminary data.</text>
</comment>
<reference evidence="1 2" key="1">
    <citation type="submission" date="2017-06" db="EMBL/GenBank/DDBJ databases">
        <title>Comparative genomic analysis of Ambrosia Fusariam Clade fungi.</title>
        <authorList>
            <person name="Stajich J.E."/>
            <person name="Carrillo J."/>
            <person name="Kijimoto T."/>
            <person name="Eskalen A."/>
            <person name="O'Donnell K."/>
            <person name="Kasson M."/>
        </authorList>
    </citation>
    <scope>NUCLEOTIDE SEQUENCE [LARGE SCALE GENOMIC DNA]</scope>
    <source>
        <strain evidence="1 2">NRRL62579</strain>
    </source>
</reference>
<dbReference type="STRING" id="1325735.A0A428TKA2"/>
<keyword evidence="2" id="KW-1185">Reference proteome</keyword>
<sequence length="66" mass="7261">MKTESLDPVFDDDDIFGSIDSGAGLGGHGVADATFEDLMNDHDDDEFNLMEHGNFDAEFFGIDKME</sequence>
<accession>A0A428TKA2</accession>
<gene>
    <name evidence="1" type="ORF">CEP52_007968</name>
</gene>
<name>A0A428TKA2_9HYPO</name>
<dbReference type="EMBL" id="NKCK01000075">
    <property type="protein sequence ID" value="RSM02478.1"/>
    <property type="molecule type" value="Genomic_DNA"/>
</dbReference>
<dbReference type="AlphaFoldDB" id="A0A428TKA2"/>
<protein>
    <submittedName>
        <fullName evidence="1">Uncharacterized protein</fullName>
    </submittedName>
</protein>
<dbReference type="Proteomes" id="UP000287144">
    <property type="component" value="Unassembled WGS sequence"/>
</dbReference>
<evidence type="ECO:0000313" key="1">
    <source>
        <dbReference type="EMBL" id="RSM02478.1"/>
    </source>
</evidence>
<evidence type="ECO:0000313" key="2">
    <source>
        <dbReference type="Proteomes" id="UP000287144"/>
    </source>
</evidence>